<dbReference type="Proteomes" id="UP000033551">
    <property type="component" value="Unassembled WGS sequence"/>
</dbReference>
<comment type="caution">
    <text evidence="1">The sequence shown here is derived from an EMBL/GenBank/DDBJ whole genome shotgun (WGS) entry which is preliminary data.</text>
</comment>
<dbReference type="RefSeq" id="WP_045945679.1">
    <property type="nucleotide sequence ID" value="NZ_JZWV01000038.1"/>
</dbReference>
<dbReference type="AlphaFoldDB" id="A0A0F4K1A9"/>
<name>A0A0F4K1A9_9ACTN</name>
<keyword evidence="2" id="KW-1185">Reference proteome</keyword>
<organism evidence="1 2">
    <name type="scientific">Streptomyces katrae</name>
    <dbReference type="NCBI Taxonomy" id="68223"/>
    <lineage>
        <taxon>Bacteria</taxon>
        <taxon>Bacillati</taxon>
        <taxon>Actinomycetota</taxon>
        <taxon>Actinomycetes</taxon>
        <taxon>Kitasatosporales</taxon>
        <taxon>Streptomycetaceae</taxon>
        <taxon>Streptomyces</taxon>
    </lineage>
</organism>
<proteinExistence type="predicted"/>
<evidence type="ECO:0000313" key="2">
    <source>
        <dbReference type="Proteomes" id="UP000033551"/>
    </source>
</evidence>
<gene>
    <name evidence="1" type="ORF">VR44_02495</name>
</gene>
<dbReference type="EMBL" id="JZWV01000038">
    <property type="protein sequence ID" value="KJY39001.1"/>
    <property type="molecule type" value="Genomic_DNA"/>
</dbReference>
<reference evidence="1 2" key="1">
    <citation type="submission" date="2015-02" db="EMBL/GenBank/DDBJ databases">
        <authorList>
            <person name="Ju K.-S."/>
            <person name="Doroghazi J.R."/>
            <person name="Metcalf W."/>
        </authorList>
    </citation>
    <scope>NUCLEOTIDE SEQUENCE [LARGE SCALE GENOMIC DNA]</scope>
    <source>
        <strain evidence="1 2">NRRL ISP-5550</strain>
    </source>
</reference>
<sequence length="105" mass="10631">MADTTWTTTGVYTGSGGVLTDEAGILTGELTVRTTWEPERAHVCVQYVGATEWYALAGSPLPCASAEAGRSLHQSAVDAVRAGGATPFAPIVSVGSASAWGAFAG</sequence>
<protein>
    <submittedName>
        <fullName evidence="1">Uncharacterized protein</fullName>
    </submittedName>
</protein>
<dbReference type="PATRIC" id="fig|68223.7.peg.6803"/>
<dbReference type="OrthoDB" id="2895671at2"/>
<evidence type="ECO:0000313" key="1">
    <source>
        <dbReference type="EMBL" id="KJY39001.1"/>
    </source>
</evidence>
<accession>A0A0F4K1A9</accession>